<dbReference type="InterPro" id="IPR055222">
    <property type="entry name" value="PRISE-like_Rossmann-fold"/>
</dbReference>
<dbReference type="SUPFAM" id="SSF51735">
    <property type="entry name" value="NAD(P)-binding Rossmann-fold domains"/>
    <property type="match status" value="1"/>
</dbReference>
<gene>
    <name evidence="2" type="ORF">CSIM01_09717</name>
</gene>
<evidence type="ECO:0000313" key="3">
    <source>
        <dbReference type="Proteomes" id="UP000070328"/>
    </source>
</evidence>
<evidence type="ECO:0000313" key="2">
    <source>
        <dbReference type="EMBL" id="KXH45648.1"/>
    </source>
</evidence>
<dbReference type="EMBL" id="JFBX01000212">
    <property type="protein sequence ID" value="KXH45648.1"/>
    <property type="molecule type" value="Genomic_DNA"/>
</dbReference>
<accession>A0A135TC21</accession>
<sequence>MSSSSSAIRQIGIYRNLPTFDESVEGLTAIITGANGISGFNTMRALLDSPKRWKTIFCLSRRPPPEEMMNLLSADARSRIEIVTCDFLDEPASIAKSMKEAGVRADHIFYYSYIHKLWTDVDGLVESNVALLKNFLEALELADIKPTRFILQTGGKSHGVHIGRGRTPLLESDPQPRHLQPNFYYPQEDLLRAFCDKYGTVWNIIMPCAVIGSSSQAGMNMFYLFGIYAAVQARKGEPLIFGGDWEAWQYETYHGSARMTGYLTEWAALNKDCANENFNAQDGGPLVWERFFPELARWFGVEKVVPPPDDESGLETKIFGKSGKKAPLGYGPPFSSKMRFTLADWAKEEENAAAWREIMKESGGKITNDPFADPEAFSMSEYAYLRAGSPCMNKAKRLGWTGFVDTTESLFETFQELGELGLLPPMKVDSARPMY</sequence>
<dbReference type="CDD" id="cd08948">
    <property type="entry name" value="5beta-POR_like_SDR_a"/>
    <property type="match status" value="1"/>
</dbReference>
<name>A0A135TC21_9PEZI</name>
<protein>
    <submittedName>
        <fullName evidence="2">NAD dependent epimerase/dehydratase</fullName>
    </submittedName>
</protein>
<dbReference type="InterPro" id="IPR036291">
    <property type="entry name" value="NAD(P)-bd_dom_sf"/>
</dbReference>
<dbReference type="PANTHER" id="PTHR32487">
    <property type="entry name" value="3-OXO-DELTA(4,5)-STEROID 5-BETA-REDUCTASE"/>
    <property type="match status" value="1"/>
</dbReference>
<comment type="caution">
    <text evidence="2">The sequence shown here is derived from an EMBL/GenBank/DDBJ whole genome shotgun (WGS) entry which is preliminary data.</text>
</comment>
<dbReference type="Gene3D" id="3.40.50.720">
    <property type="entry name" value="NAD(P)-binding Rossmann-like Domain"/>
    <property type="match status" value="1"/>
</dbReference>
<dbReference type="OrthoDB" id="1731983at2759"/>
<reference evidence="2 3" key="1">
    <citation type="submission" date="2014-02" db="EMBL/GenBank/DDBJ databases">
        <title>The genome sequence of Colletotrichum simmondsii CBS122122.</title>
        <authorList>
            <person name="Baroncelli R."/>
            <person name="Thon M.R."/>
        </authorList>
    </citation>
    <scope>NUCLEOTIDE SEQUENCE [LARGE SCALE GENOMIC DNA]</scope>
    <source>
        <strain evidence="2 3">CBS122122</strain>
    </source>
</reference>
<keyword evidence="3" id="KW-1185">Reference proteome</keyword>
<evidence type="ECO:0000259" key="1">
    <source>
        <dbReference type="Pfam" id="PF22917"/>
    </source>
</evidence>
<dbReference type="Proteomes" id="UP000070328">
    <property type="component" value="Unassembled WGS sequence"/>
</dbReference>
<organism evidence="2 3">
    <name type="scientific">Colletotrichum simmondsii</name>
    <dbReference type="NCBI Taxonomy" id="703756"/>
    <lineage>
        <taxon>Eukaryota</taxon>
        <taxon>Fungi</taxon>
        <taxon>Dikarya</taxon>
        <taxon>Ascomycota</taxon>
        <taxon>Pezizomycotina</taxon>
        <taxon>Sordariomycetes</taxon>
        <taxon>Hypocreomycetidae</taxon>
        <taxon>Glomerellales</taxon>
        <taxon>Glomerellaceae</taxon>
        <taxon>Colletotrichum</taxon>
        <taxon>Colletotrichum acutatum species complex</taxon>
    </lineage>
</organism>
<feature type="domain" description="PRISE-like Rossmann-fold" evidence="1">
    <location>
        <begin position="29"/>
        <end position="310"/>
    </location>
</feature>
<dbReference type="Pfam" id="PF22917">
    <property type="entry name" value="PRISE"/>
    <property type="match status" value="1"/>
</dbReference>
<dbReference type="PANTHER" id="PTHR32487:SF29">
    <property type="entry name" value="NAD-DEPENDENT EPIMERASE_DEHYDRATASE DOMAIN-CONTAINING PROTEIN"/>
    <property type="match status" value="1"/>
</dbReference>
<dbReference type="AlphaFoldDB" id="A0A135TC21"/>
<proteinExistence type="predicted"/>